<dbReference type="AlphaFoldDB" id="A0A0G0GAY6"/>
<evidence type="ECO:0008006" key="5">
    <source>
        <dbReference type="Google" id="ProtNLM"/>
    </source>
</evidence>
<gene>
    <name evidence="3" type="ORF">UR93_C0006G0015</name>
</gene>
<reference evidence="3 4" key="1">
    <citation type="journal article" date="2015" name="Nature">
        <title>rRNA introns, odd ribosomes, and small enigmatic genomes across a large radiation of phyla.</title>
        <authorList>
            <person name="Brown C.T."/>
            <person name="Hug L.A."/>
            <person name="Thomas B.C."/>
            <person name="Sharon I."/>
            <person name="Castelle C.J."/>
            <person name="Singh A."/>
            <person name="Wilkins M.J."/>
            <person name="Williams K.H."/>
            <person name="Banfield J.F."/>
        </authorList>
    </citation>
    <scope>NUCLEOTIDE SEQUENCE [LARGE SCALE GENOMIC DNA]</scope>
</reference>
<dbReference type="Proteomes" id="UP000034316">
    <property type="component" value="Unassembled WGS sequence"/>
</dbReference>
<keyword evidence="2" id="KW-0812">Transmembrane</keyword>
<sequence>MILTNKNTDKVGVKKRTIEQSVKIGPLSLKFITLLIFAALTLFYLAQSTQSATKKYQLRELQVTQSQLEEDRETLEAEALRLKSLKEIETKIEKLELKPAEETVKN</sequence>
<dbReference type="STRING" id="1618333.UR93_C0006G0015"/>
<evidence type="ECO:0000256" key="1">
    <source>
        <dbReference type="SAM" id="Coils"/>
    </source>
</evidence>
<keyword evidence="2" id="KW-0472">Membrane</keyword>
<organism evidence="3 4">
    <name type="scientific">Berkelbacteria bacterium GW2011_GWA2_35_9</name>
    <dbReference type="NCBI Taxonomy" id="1618333"/>
    <lineage>
        <taxon>Bacteria</taxon>
        <taxon>Candidatus Berkelbacteria</taxon>
    </lineage>
</organism>
<feature type="coiled-coil region" evidence="1">
    <location>
        <begin position="58"/>
        <end position="88"/>
    </location>
</feature>
<protein>
    <recommendedName>
        <fullName evidence="5">Cell division protein FtsL</fullName>
    </recommendedName>
</protein>
<evidence type="ECO:0000313" key="3">
    <source>
        <dbReference type="EMBL" id="KKP88882.1"/>
    </source>
</evidence>
<evidence type="ECO:0000313" key="4">
    <source>
        <dbReference type="Proteomes" id="UP000034316"/>
    </source>
</evidence>
<accession>A0A0G0GAY6</accession>
<proteinExistence type="predicted"/>
<dbReference type="EMBL" id="LBRB01000006">
    <property type="protein sequence ID" value="KKP88882.1"/>
    <property type="molecule type" value="Genomic_DNA"/>
</dbReference>
<keyword evidence="2" id="KW-1133">Transmembrane helix</keyword>
<comment type="caution">
    <text evidence="3">The sequence shown here is derived from an EMBL/GenBank/DDBJ whole genome shotgun (WGS) entry which is preliminary data.</text>
</comment>
<evidence type="ECO:0000256" key="2">
    <source>
        <dbReference type="SAM" id="Phobius"/>
    </source>
</evidence>
<feature type="transmembrane region" description="Helical" evidence="2">
    <location>
        <begin position="27"/>
        <end position="46"/>
    </location>
</feature>
<name>A0A0G0GAY6_9BACT</name>
<keyword evidence="1" id="KW-0175">Coiled coil</keyword>